<dbReference type="Gene3D" id="1.10.10.60">
    <property type="entry name" value="Homeodomain-like"/>
    <property type="match status" value="2"/>
</dbReference>
<keyword evidence="2" id="KW-0238">DNA-binding</keyword>
<dbReference type="Gene3D" id="3.20.80.10">
    <property type="entry name" value="Regulatory factor, effector binding domain"/>
    <property type="match status" value="1"/>
</dbReference>
<dbReference type="SUPFAM" id="SSF46689">
    <property type="entry name" value="Homeodomain-like"/>
    <property type="match status" value="2"/>
</dbReference>
<dbReference type="AlphaFoldDB" id="A0AA93BV42"/>
<reference evidence="5 6" key="1">
    <citation type="submission" date="2018-09" db="EMBL/GenBank/DDBJ databases">
        <title>Draft genome of a novel serratia sp. strain with antifungal activity.</title>
        <authorList>
            <person name="Dichmann S.I."/>
            <person name="Park B.P."/>
            <person name="Pathiraja D."/>
            <person name="Choi I.-G."/>
            <person name="Stougaard P."/>
            <person name="Hennessy R.C."/>
        </authorList>
    </citation>
    <scope>NUCLEOTIDE SEQUENCE [LARGE SCALE GENOMIC DNA]</scope>
    <source>
        <strain evidence="5 6">S40</strain>
    </source>
</reference>
<dbReference type="InterPro" id="IPR009057">
    <property type="entry name" value="Homeodomain-like_sf"/>
</dbReference>
<evidence type="ECO:0000259" key="4">
    <source>
        <dbReference type="PROSITE" id="PS01124"/>
    </source>
</evidence>
<dbReference type="GO" id="GO:0043565">
    <property type="term" value="F:sequence-specific DNA binding"/>
    <property type="evidence" value="ECO:0007669"/>
    <property type="project" value="InterPro"/>
</dbReference>
<name>A0AA93BV42_9GAMM</name>
<keyword evidence="3" id="KW-0804">Transcription</keyword>
<dbReference type="InterPro" id="IPR050959">
    <property type="entry name" value="MarA-like"/>
</dbReference>
<accession>A0AA93BV42</accession>
<dbReference type="PRINTS" id="PR00032">
    <property type="entry name" value="HTHARAC"/>
</dbReference>
<dbReference type="SMART" id="SM00342">
    <property type="entry name" value="HTH_ARAC"/>
    <property type="match status" value="1"/>
</dbReference>
<keyword evidence="1" id="KW-0805">Transcription regulation</keyword>
<dbReference type="InterPro" id="IPR011256">
    <property type="entry name" value="Reg_factor_effector_dom_sf"/>
</dbReference>
<dbReference type="EMBL" id="QYYG01000008">
    <property type="protein sequence ID" value="RJF53878.1"/>
    <property type="molecule type" value="Genomic_DNA"/>
</dbReference>
<evidence type="ECO:0000256" key="3">
    <source>
        <dbReference type="ARBA" id="ARBA00023163"/>
    </source>
</evidence>
<sequence length="272" mass="32017">MVSSKSVVLQLIDIIERNIENDLSMDKLSELSGYSKWHFQRLFQKYVEMNVGSYIRYRRLSKAAILLKQYKYTVSELAEMVGFSSHQSFARSFQQFFGESPHKFRMNPIWDFSKLLPPFLENYALTYEYISLPHDSDAVNEHVFCLCQSLDKERLRRKKSRRRELIPFERLYRKTGQHNPLAQKLTETAIECFSRVADFSFPYGDYLLISFYGTLCEFYDFSKNLYELHLPRIGAKVNSSFIIELYRESSSSTNEFDIGILISIESDADNHD</sequence>
<keyword evidence="6" id="KW-1185">Reference proteome</keyword>
<dbReference type="InterPro" id="IPR018062">
    <property type="entry name" value="HTH_AraC-typ_CS"/>
</dbReference>
<evidence type="ECO:0000313" key="6">
    <source>
        <dbReference type="Proteomes" id="UP000284338"/>
    </source>
</evidence>
<comment type="caution">
    <text evidence="5">The sequence shown here is derived from an EMBL/GenBank/DDBJ whole genome shotgun (WGS) entry which is preliminary data.</text>
</comment>
<dbReference type="Proteomes" id="UP000284338">
    <property type="component" value="Unassembled WGS sequence"/>
</dbReference>
<gene>
    <name evidence="5" type="ORF">D4100_20975</name>
</gene>
<dbReference type="InterPro" id="IPR018060">
    <property type="entry name" value="HTH_AraC"/>
</dbReference>
<evidence type="ECO:0000256" key="1">
    <source>
        <dbReference type="ARBA" id="ARBA00023015"/>
    </source>
</evidence>
<dbReference type="PANTHER" id="PTHR47504:SF5">
    <property type="entry name" value="RIGHT ORIGIN-BINDING PROTEIN"/>
    <property type="match status" value="1"/>
</dbReference>
<dbReference type="PROSITE" id="PS00041">
    <property type="entry name" value="HTH_ARAC_FAMILY_1"/>
    <property type="match status" value="1"/>
</dbReference>
<proteinExistence type="predicted"/>
<dbReference type="PANTHER" id="PTHR47504">
    <property type="entry name" value="RIGHT ORIGIN-BINDING PROTEIN"/>
    <property type="match status" value="1"/>
</dbReference>
<protein>
    <submittedName>
        <fullName evidence="5">AraC family transcriptional regulator</fullName>
    </submittedName>
</protein>
<dbReference type="PROSITE" id="PS01124">
    <property type="entry name" value="HTH_ARAC_FAMILY_2"/>
    <property type="match status" value="1"/>
</dbReference>
<organism evidence="5 6">
    <name type="scientific">Serratia inhibens</name>
    <dbReference type="NCBI Taxonomy" id="2338073"/>
    <lineage>
        <taxon>Bacteria</taxon>
        <taxon>Pseudomonadati</taxon>
        <taxon>Pseudomonadota</taxon>
        <taxon>Gammaproteobacteria</taxon>
        <taxon>Enterobacterales</taxon>
        <taxon>Yersiniaceae</taxon>
        <taxon>Serratia</taxon>
    </lineage>
</organism>
<feature type="domain" description="HTH araC/xylS-type" evidence="4">
    <location>
        <begin position="9"/>
        <end position="107"/>
    </location>
</feature>
<evidence type="ECO:0000313" key="5">
    <source>
        <dbReference type="EMBL" id="RJF53878.1"/>
    </source>
</evidence>
<evidence type="ECO:0000256" key="2">
    <source>
        <dbReference type="ARBA" id="ARBA00023125"/>
    </source>
</evidence>
<dbReference type="Pfam" id="PF12833">
    <property type="entry name" value="HTH_18"/>
    <property type="match status" value="1"/>
</dbReference>
<dbReference type="InterPro" id="IPR020449">
    <property type="entry name" value="Tscrpt_reg_AraC-type_HTH"/>
</dbReference>
<dbReference type="GO" id="GO:0003700">
    <property type="term" value="F:DNA-binding transcription factor activity"/>
    <property type="evidence" value="ECO:0007669"/>
    <property type="project" value="InterPro"/>
</dbReference>